<keyword evidence="4 5" id="KW-0067">ATP-binding</keyword>
<dbReference type="Gene3D" id="1.10.10.10">
    <property type="entry name" value="Winged helix-like DNA-binding domain superfamily/Winged helix DNA-binding domain"/>
    <property type="match status" value="1"/>
</dbReference>
<feature type="domain" description="Cdc6 C-terminal" evidence="6">
    <location>
        <begin position="294"/>
        <end position="377"/>
    </location>
</feature>
<evidence type="ECO:0000256" key="3">
    <source>
        <dbReference type="ARBA" id="ARBA00022741"/>
    </source>
</evidence>
<dbReference type="PANTHER" id="PTHR10763:SF31">
    <property type="entry name" value="ORC1-TYPE DNA REPLICATION PROTEIN 2"/>
    <property type="match status" value="1"/>
</dbReference>
<comment type="caution">
    <text evidence="7">The sequence shown here is derived from an EMBL/GenBank/DDBJ whole genome shotgun (WGS) entry which is preliminary data.</text>
</comment>
<dbReference type="InterPro" id="IPR049945">
    <property type="entry name" value="AAA_22"/>
</dbReference>
<dbReference type="InterPro" id="IPR036390">
    <property type="entry name" value="WH_DNA-bd_sf"/>
</dbReference>
<protein>
    <recommendedName>
        <fullName evidence="5">ORC1-type DNA replication protein</fullName>
    </recommendedName>
</protein>
<evidence type="ECO:0000256" key="1">
    <source>
        <dbReference type="ARBA" id="ARBA00006184"/>
    </source>
</evidence>
<organism evidence="7">
    <name type="scientific">Caldiarchaeum subterraneum</name>
    <dbReference type="NCBI Taxonomy" id="311458"/>
    <lineage>
        <taxon>Archaea</taxon>
        <taxon>Nitrososphaerota</taxon>
        <taxon>Candidatus Caldarchaeales</taxon>
        <taxon>Candidatus Caldarchaeaceae</taxon>
        <taxon>Candidatus Caldarchaeum</taxon>
    </lineage>
</organism>
<evidence type="ECO:0000259" key="6">
    <source>
        <dbReference type="SMART" id="SM01074"/>
    </source>
</evidence>
<proteinExistence type="inferred from homology"/>
<evidence type="ECO:0000256" key="4">
    <source>
        <dbReference type="ARBA" id="ARBA00022840"/>
    </source>
</evidence>
<evidence type="ECO:0000256" key="2">
    <source>
        <dbReference type="ARBA" id="ARBA00022705"/>
    </source>
</evidence>
<dbReference type="InterPro" id="IPR036388">
    <property type="entry name" value="WH-like_DNA-bd_sf"/>
</dbReference>
<dbReference type="GO" id="GO:0005524">
    <property type="term" value="F:ATP binding"/>
    <property type="evidence" value="ECO:0007669"/>
    <property type="project" value="UniProtKB-UniRule"/>
</dbReference>
<dbReference type="SMART" id="SM01074">
    <property type="entry name" value="Cdc6_C"/>
    <property type="match status" value="1"/>
</dbReference>
<dbReference type="GO" id="GO:0006260">
    <property type="term" value="P:DNA replication"/>
    <property type="evidence" value="ECO:0007669"/>
    <property type="project" value="UniProtKB-UniRule"/>
</dbReference>
<evidence type="ECO:0000256" key="5">
    <source>
        <dbReference type="HAMAP-Rule" id="MF_01407"/>
    </source>
</evidence>
<comment type="function">
    <text evidence="5">Involved in regulation of DNA replication.</text>
</comment>
<dbReference type="SUPFAM" id="SSF52540">
    <property type="entry name" value="P-loop containing nucleoside triphosphate hydrolases"/>
    <property type="match status" value="1"/>
</dbReference>
<dbReference type="InterPro" id="IPR015163">
    <property type="entry name" value="Cdc6_C"/>
</dbReference>
<sequence>MPVFKHEEKLSPEYVPDKLLFREGEMQLLMSFFSSLLTDDKPFHVRVYLSGAVGTGKTSLAKLFGQTIEDKSKKIGRRIRFLHVNCRIHKSLYTILRKAAEQLDIDLPRRGFSDEDILEVLVNFLSSNKVRLILCLDEVEALIAEEGAAPIYLLTRSGEDIEEGSLLSLLLIFRELDFLERLDIQTLSGMGGSNIHLNEYDKQQLFEILRYRASEAFYKNAISDEVLEFLAEAASERKDARYAIDLLWRSGKFAEAEGSDVVTAEHARKALASVYPTIRRENLFYLSRDEKLILLAAARALSVNKTQVTAAEVFQLYKLVCEEVRSEAKGYTTFWETLQQLQELGFLRLSVRSEGSKGRKTYVYLPGIPAVLLEQELLKGFSRNHGPSAF</sequence>
<dbReference type="GO" id="GO:0016887">
    <property type="term" value="F:ATP hydrolysis activity"/>
    <property type="evidence" value="ECO:0007669"/>
    <property type="project" value="InterPro"/>
</dbReference>
<dbReference type="NCBIfam" id="TIGR02928">
    <property type="entry name" value="orc1/cdc6 family replication initiation protein"/>
    <property type="match status" value="1"/>
</dbReference>
<gene>
    <name evidence="7" type="ORF">ENM42_04125</name>
</gene>
<dbReference type="Gene3D" id="1.10.8.60">
    <property type="match status" value="1"/>
</dbReference>
<dbReference type="SUPFAM" id="SSF46785">
    <property type="entry name" value="Winged helix' DNA-binding domain"/>
    <property type="match status" value="1"/>
</dbReference>
<evidence type="ECO:0000313" key="7">
    <source>
        <dbReference type="EMBL" id="HHR41000.1"/>
    </source>
</evidence>
<dbReference type="Pfam" id="PF22703">
    <property type="entry name" value="Cdc6_lid"/>
    <property type="match status" value="1"/>
</dbReference>
<dbReference type="PANTHER" id="PTHR10763">
    <property type="entry name" value="CELL DIVISION CONTROL PROTEIN 6-RELATED"/>
    <property type="match status" value="1"/>
</dbReference>
<dbReference type="InterPro" id="IPR050311">
    <property type="entry name" value="ORC1/CDC6"/>
</dbReference>
<feature type="binding site" evidence="5">
    <location>
        <begin position="55"/>
        <end position="59"/>
    </location>
    <ligand>
        <name>ATP</name>
        <dbReference type="ChEBI" id="CHEBI:30616"/>
    </ligand>
</feature>
<dbReference type="Gene3D" id="3.40.50.300">
    <property type="entry name" value="P-loop containing nucleotide triphosphate hydrolases"/>
    <property type="match status" value="1"/>
</dbReference>
<dbReference type="AlphaFoldDB" id="A0A7C5Y8S6"/>
<feature type="binding site" evidence="5">
    <location>
        <position position="212"/>
    </location>
    <ligand>
        <name>ATP</name>
        <dbReference type="ChEBI" id="CHEBI:30616"/>
    </ligand>
</feature>
<dbReference type="HAMAP" id="MF_01407">
    <property type="entry name" value="ORC1_type_DNA_replic_protein"/>
    <property type="match status" value="1"/>
</dbReference>
<dbReference type="InterPro" id="IPR014277">
    <property type="entry name" value="Orc1/Cdc6_arc"/>
</dbReference>
<dbReference type="EMBL" id="DRXS01000223">
    <property type="protein sequence ID" value="HHR41000.1"/>
    <property type="molecule type" value="Genomic_DNA"/>
</dbReference>
<dbReference type="Pfam" id="PF13401">
    <property type="entry name" value="AAA_22"/>
    <property type="match status" value="1"/>
</dbReference>
<feature type="binding site" evidence="5">
    <location>
        <position position="200"/>
    </location>
    <ligand>
        <name>ATP</name>
        <dbReference type="ChEBI" id="CHEBI:30616"/>
    </ligand>
</feature>
<keyword evidence="2 5" id="KW-0235">DNA replication</keyword>
<name>A0A7C5Y8S6_CALS0</name>
<dbReference type="InterPro" id="IPR055237">
    <property type="entry name" value="Cdc6_lid"/>
</dbReference>
<reference evidence="7" key="1">
    <citation type="journal article" date="2020" name="mSystems">
        <title>Genome- and Community-Level Interaction Insights into Carbon Utilization and Element Cycling Functions of Hydrothermarchaeota in Hydrothermal Sediment.</title>
        <authorList>
            <person name="Zhou Z."/>
            <person name="Liu Y."/>
            <person name="Xu W."/>
            <person name="Pan J."/>
            <person name="Luo Z.H."/>
            <person name="Li M."/>
        </authorList>
    </citation>
    <scope>NUCLEOTIDE SEQUENCE [LARGE SCALE GENOMIC DNA]</scope>
    <source>
        <strain evidence="7">SpSt-1084</strain>
    </source>
</reference>
<accession>A0A7C5Y8S6</accession>
<dbReference type="InterPro" id="IPR027417">
    <property type="entry name" value="P-loop_NTPase"/>
</dbReference>
<dbReference type="Pfam" id="PF09079">
    <property type="entry name" value="WHD_Cdc6"/>
    <property type="match status" value="1"/>
</dbReference>
<comment type="similarity">
    <text evidence="1 5">Belongs to the CDC6/cdc18 family.</text>
</comment>
<keyword evidence="3 5" id="KW-0547">Nucleotide-binding</keyword>